<sequence length="630" mass="70080">MDLEFLRPYDYSTPSLAPAEEGDELDTLEHGPSSNSSEGSSHSSTSSAGSSFTSPSSPSLSSSTDSDSGTPSSSSESSQDMAGSQADPPDSPPPVRRSTRVNKGVPPLRHSEFVAFSTPSIVVPATYKQARGIEHWEKAMDVEKDALDAAGTWDLVPRRPEFSVIGSKWVYTVKMLPDGSVERFRARVVAQGFCQEYGVDYAETFAPVAKMQTVRSLLTVAAMKGWALLQLDVKNAFLHGDLKEVIYTERPPGYTRGDSSMVCRLKRSLYGLKQAPRAWFEMFQDTILDAGFVQSNSDPSLFLRHTTRGLTVLLIYVDDMIVTGNDQLGIQELKQVLHSAFNLKELGDLSYFLGLEIHRSTSGLHVCQRKYIIDLLEEAQMDECVACSTPMEQNLKMRSGDGDLLSNASLYRRIVGSLIYLTHTRPDISYAVQVVSQFMNAPRSTHWAAVHRIVRYLKGTQDVGLVFPVAGEEVMEAYADADYAGCLDTRRSTSGWCVRLGQSFISWRCKKQDRVSKSSTEAEYRSMSEVSSEIVWLKRLLAELGVVVRSPIRLHVDNTSAIRIATNPVLHDRTKHIEVHVHYIRQLVAEGEVELAYITSEDQTADLLTKAVASARHWFLAHKLMLRQLH</sequence>
<proteinExistence type="predicted"/>
<dbReference type="PANTHER" id="PTHR11439">
    <property type="entry name" value="GAG-POL-RELATED RETROTRANSPOSON"/>
    <property type="match status" value="1"/>
</dbReference>
<accession>A0AAV2D7L0</accession>
<feature type="region of interest" description="Disordered" evidence="1">
    <location>
        <begin position="1"/>
        <end position="106"/>
    </location>
</feature>
<dbReference type="InterPro" id="IPR013103">
    <property type="entry name" value="RVT_2"/>
</dbReference>
<dbReference type="CDD" id="cd09272">
    <property type="entry name" value="RNase_HI_RT_Ty1"/>
    <property type="match status" value="1"/>
</dbReference>
<evidence type="ECO:0000256" key="1">
    <source>
        <dbReference type="SAM" id="MobiDB-lite"/>
    </source>
</evidence>
<evidence type="ECO:0000313" key="3">
    <source>
        <dbReference type="EMBL" id="CAL1369389.1"/>
    </source>
</evidence>
<feature type="compositionally biased region" description="Low complexity" evidence="1">
    <location>
        <begin position="31"/>
        <end position="78"/>
    </location>
</feature>
<dbReference type="EMBL" id="OZ034815">
    <property type="protein sequence ID" value="CAL1369389.1"/>
    <property type="molecule type" value="Genomic_DNA"/>
</dbReference>
<dbReference type="PANTHER" id="PTHR11439:SF497">
    <property type="entry name" value="CYSTEINE-RICH RLK (RECEPTOR-LIKE PROTEIN KINASE) 8"/>
    <property type="match status" value="1"/>
</dbReference>
<keyword evidence="4" id="KW-1185">Reference proteome</keyword>
<organism evidence="3 4">
    <name type="scientific">Linum trigynum</name>
    <dbReference type="NCBI Taxonomy" id="586398"/>
    <lineage>
        <taxon>Eukaryota</taxon>
        <taxon>Viridiplantae</taxon>
        <taxon>Streptophyta</taxon>
        <taxon>Embryophyta</taxon>
        <taxon>Tracheophyta</taxon>
        <taxon>Spermatophyta</taxon>
        <taxon>Magnoliopsida</taxon>
        <taxon>eudicotyledons</taxon>
        <taxon>Gunneridae</taxon>
        <taxon>Pentapetalae</taxon>
        <taxon>rosids</taxon>
        <taxon>fabids</taxon>
        <taxon>Malpighiales</taxon>
        <taxon>Linaceae</taxon>
        <taxon>Linum</taxon>
    </lineage>
</organism>
<dbReference type="Proteomes" id="UP001497516">
    <property type="component" value="Chromosome 2"/>
</dbReference>
<reference evidence="3 4" key="1">
    <citation type="submission" date="2024-04" db="EMBL/GenBank/DDBJ databases">
        <authorList>
            <person name="Fracassetti M."/>
        </authorList>
    </citation>
    <scope>NUCLEOTIDE SEQUENCE [LARGE SCALE GENOMIC DNA]</scope>
</reference>
<evidence type="ECO:0000259" key="2">
    <source>
        <dbReference type="Pfam" id="PF07727"/>
    </source>
</evidence>
<feature type="domain" description="Reverse transcriptase Ty1/copia-type" evidence="2">
    <location>
        <begin position="152"/>
        <end position="392"/>
    </location>
</feature>
<gene>
    <name evidence="3" type="ORF">LTRI10_LOCUS12026</name>
</gene>
<dbReference type="SUPFAM" id="SSF56672">
    <property type="entry name" value="DNA/RNA polymerases"/>
    <property type="match status" value="1"/>
</dbReference>
<name>A0AAV2D7L0_9ROSI</name>
<dbReference type="Pfam" id="PF07727">
    <property type="entry name" value="RVT_2"/>
    <property type="match status" value="1"/>
</dbReference>
<protein>
    <recommendedName>
        <fullName evidence="2">Reverse transcriptase Ty1/copia-type domain-containing protein</fullName>
    </recommendedName>
</protein>
<evidence type="ECO:0000313" key="4">
    <source>
        <dbReference type="Proteomes" id="UP001497516"/>
    </source>
</evidence>
<dbReference type="InterPro" id="IPR043502">
    <property type="entry name" value="DNA/RNA_pol_sf"/>
</dbReference>
<dbReference type="AlphaFoldDB" id="A0AAV2D7L0"/>